<evidence type="ECO:0000313" key="2">
    <source>
        <dbReference type="EMBL" id="MPM06753.1"/>
    </source>
</evidence>
<dbReference type="InterPro" id="IPR024079">
    <property type="entry name" value="MetalloPept_cat_dom_sf"/>
</dbReference>
<name>A0A644WXI5_9ZZZZ</name>
<dbReference type="Gene3D" id="3.40.390.10">
    <property type="entry name" value="Collagenase (Catalytic Domain)"/>
    <property type="match status" value="1"/>
</dbReference>
<reference evidence="2" key="1">
    <citation type="submission" date="2019-08" db="EMBL/GenBank/DDBJ databases">
        <authorList>
            <person name="Kucharzyk K."/>
            <person name="Murdoch R.W."/>
            <person name="Higgins S."/>
            <person name="Loffler F."/>
        </authorList>
    </citation>
    <scope>NUCLEOTIDE SEQUENCE</scope>
</reference>
<sequence>MLHIPLNDMCLQLELLENPINYLITTSDNQKNSLNKNIRHYHGIIKDDNRSMVAITFAESEVMGLVVTDKGHYDLVCDNEHGVHIFYDSKNIKHKPDFSCATDAKNFSTVYSPRVLFQELEFSVRASSDKRVRLYFETEYDIFQIRGSIQSVETFITGLYNQVALLYRKEGVITLLSQIHIWNTADPYSASTTGNLLAQFQNTRAFFNGDLGQLLTFRNIGGGQAAGFNGLCSINIEDRLSVAMLYNSYSDVPTYSWSAYVVTHEFGHLFGSRHTHACVWNGDNTAIDGCSAVEGNCQRPENPLAGGTIMSYCHLQNVGINFNLGFGSQPGNVIRNSVSNAACLISLSGTDIIGASCTGTYTFSNLPSGASFLHWEVGAGLTIVGSNASSCTVQRSNNVDDPEYSEVRYIYSINQQQYIISKTVMARILPVIAVGMVDATTHLAQAIGQVGKLYYFKTNMPVNLRPIVQEYEWELIVDGIVNDFSGENTSQDPFRFDRAGIYALSLRVHDGCEYSKWVSTNIIIESEY</sequence>
<dbReference type="GO" id="GO:0004222">
    <property type="term" value="F:metalloendopeptidase activity"/>
    <property type="evidence" value="ECO:0007669"/>
    <property type="project" value="InterPro"/>
</dbReference>
<protein>
    <recommendedName>
        <fullName evidence="1">Peptidase M12B domain-containing protein</fullName>
    </recommendedName>
</protein>
<dbReference type="PROSITE" id="PS50215">
    <property type="entry name" value="ADAM_MEPRO"/>
    <property type="match status" value="1"/>
</dbReference>
<gene>
    <name evidence="2" type="ORF">SDC9_53056</name>
</gene>
<dbReference type="GO" id="GO:0006508">
    <property type="term" value="P:proteolysis"/>
    <property type="evidence" value="ECO:0007669"/>
    <property type="project" value="InterPro"/>
</dbReference>
<dbReference type="AlphaFoldDB" id="A0A644WXI5"/>
<dbReference type="SUPFAM" id="SSF55486">
    <property type="entry name" value="Metalloproteases ('zincins'), catalytic domain"/>
    <property type="match status" value="1"/>
</dbReference>
<evidence type="ECO:0000259" key="1">
    <source>
        <dbReference type="PROSITE" id="PS50215"/>
    </source>
</evidence>
<dbReference type="Pfam" id="PF13688">
    <property type="entry name" value="Reprolysin_5"/>
    <property type="match status" value="1"/>
</dbReference>
<dbReference type="PANTHER" id="PTHR11905:SF159">
    <property type="entry name" value="ADAM METALLOPROTEASE"/>
    <property type="match status" value="1"/>
</dbReference>
<organism evidence="2">
    <name type="scientific">bioreactor metagenome</name>
    <dbReference type="NCBI Taxonomy" id="1076179"/>
    <lineage>
        <taxon>unclassified sequences</taxon>
        <taxon>metagenomes</taxon>
        <taxon>ecological metagenomes</taxon>
    </lineage>
</organism>
<feature type="domain" description="Peptidase M12B" evidence="1">
    <location>
        <begin position="130"/>
        <end position="297"/>
    </location>
</feature>
<accession>A0A644WXI5</accession>
<dbReference type="PANTHER" id="PTHR11905">
    <property type="entry name" value="ADAM A DISINTEGRIN AND METALLOPROTEASE DOMAIN"/>
    <property type="match status" value="1"/>
</dbReference>
<proteinExistence type="predicted"/>
<dbReference type="EMBL" id="VSSQ01001261">
    <property type="protein sequence ID" value="MPM06753.1"/>
    <property type="molecule type" value="Genomic_DNA"/>
</dbReference>
<comment type="caution">
    <text evidence="2">The sequence shown here is derived from an EMBL/GenBank/DDBJ whole genome shotgun (WGS) entry which is preliminary data.</text>
</comment>
<dbReference type="InterPro" id="IPR001590">
    <property type="entry name" value="Peptidase_M12B"/>
</dbReference>